<sequence length="32" mass="3859">ILTVFNSIIIRDKKKYKQENKIWLVAQNVLEI</sequence>
<dbReference type="AlphaFoldDB" id="X1B3Q6"/>
<comment type="caution">
    <text evidence="1">The sequence shown here is derived from an EMBL/GenBank/DDBJ whole genome shotgun (WGS) entry which is preliminary data.</text>
</comment>
<feature type="non-terminal residue" evidence="1">
    <location>
        <position position="1"/>
    </location>
</feature>
<proteinExistence type="predicted"/>
<name>X1B3Q6_9ZZZZ</name>
<gene>
    <name evidence="1" type="ORF">S01H4_15075</name>
</gene>
<evidence type="ECO:0000313" key="1">
    <source>
        <dbReference type="EMBL" id="GAG66641.1"/>
    </source>
</evidence>
<reference evidence="1" key="1">
    <citation type="journal article" date="2014" name="Front. Microbiol.">
        <title>High frequency of phylogenetically diverse reductive dehalogenase-homologous genes in deep subseafloor sedimentary metagenomes.</title>
        <authorList>
            <person name="Kawai M."/>
            <person name="Futagami T."/>
            <person name="Toyoda A."/>
            <person name="Takaki Y."/>
            <person name="Nishi S."/>
            <person name="Hori S."/>
            <person name="Arai W."/>
            <person name="Tsubouchi T."/>
            <person name="Morono Y."/>
            <person name="Uchiyama I."/>
            <person name="Ito T."/>
            <person name="Fujiyama A."/>
            <person name="Inagaki F."/>
            <person name="Takami H."/>
        </authorList>
    </citation>
    <scope>NUCLEOTIDE SEQUENCE</scope>
    <source>
        <strain evidence="1">Expedition CK06-06</strain>
    </source>
</reference>
<dbReference type="EMBL" id="BART01006609">
    <property type="protein sequence ID" value="GAG66641.1"/>
    <property type="molecule type" value="Genomic_DNA"/>
</dbReference>
<organism evidence="1">
    <name type="scientific">marine sediment metagenome</name>
    <dbReference type="NCBI Taxonomy" id="412755"/>
    <lineage>
        <taxon>unclassified sequences</taxon>
        <taxon>metagenomes</taxon>
        <taxon>ecological metagenomes</taxon>
    </lineage>
</organism>
<accession>X1B3Q6</accession>
<protein>
    <submittedName>
        <fullName evidence="1">Uncharacterized protein</fullName>
    </submittedName>
</protein>